<keyword evidence="1" id="KW-0472">Membrane</keyword>
<feature type="transmembrane region" description="Helical" evidence="1">
    <location>
        <begin position="192"/>
        <end position="214"/>
    </location>
</feature>
<feature type="transmembrane region" description="Helical" evidence="1">
    <location>
        <begin position="109"/>
        <end position="128"/>
    </location>
</feature>
<dbReference type="OrthoDB" id="3261349at2759"/>
<evidence type="ECO:0000256" key="1">
    <source>
        <dbReference type="SAM" id="Phobius"/>
    </source>
</evidence>
<name>A0A9P6L175_9AGAM</name>
<dbReference type="EMBL" id="WIUZ02000022">
    <property type="protein sequence ID" value="KAF9778768.1"/>
    <property type="molecule type" value="Genomic_DNA"/>
</dbReference>
<dbReference type="Proteomes" id="UP000736335">
    <property type="component" value="Unassembled WGS sequence"/>
</dbReference>
<evidence type="ECO:0000313" key="4">
    <source>
        <dbReference type="Proteomes" id="UP000736335"/>
    </source>
</evidence>
<keyword evidence="1" id="KW-1133">Transmembrane helix</keyword>
<comment type="caution">
    <text evidence="3">The sequence shown here is derived from an EMBL/GenBank/DDBJ whole genome shotgun (WGS) entry which is preliminary data.</text>
</comment>
<keyword evidence="4" id="KW-1185">Reference proteome</keyword>
<feature type="transmembrane region" description="Helical" evidence="1">
    <location>
        <begin position="235"/>
        <end position="255"/>
    </location>
</feature>
<feature type="transmembrane region" description="Helical" evidence="1">
    <location>
        <begin position="73"/>
        <end position="94"/>
    </location>
</feature>
<evidence type="ECO:0000313" key="3">
    <source>
        <dbReference type="EMBL" id="KAF9778768.1"/>
    </source>
</evidence>
<accession>A0A9P6L175</accession>
<evidence type="ECO:0000259" key="2">
    <source>
        <dbReference type="Pfam" id="PF20151"/>
    </source>
</evidence>
<reference evidence="3" key="2">
    <citation type="submission" date="2020-11" db="EMBL/GenBank/DDBJ databases">
        <authorList>
            <consortium name="DOE Joint Genome Institute"/>
            <person name="Kuo A."/>
            <person name="Miyauchi S."/>
            <person name="Kiss E."/>
            <person name="Drula E."/>
            <person name="Kohler A."/>
            <person name="Sanchez-Garcia M."/>
            <person name="Andreopoulos B."/>
            <person name="Barry K.W."/>
            <person name="Bonito G."/>
            <person name="Buee M."/>
            <person name="Carver A."/>
            <person name="Chen C."/>
            <person name="Cichocki N."/>
            <person name="Clum A."/>
            <person name="Culley D."/>
            <person name="Crous P.W."/>
            <person name="Fauchery L."/>
            <person name="Girlanda M."/>
            <person name="Hayes R."/>
            <person name="Keri Z."/>
            <person name="Labutti K."/>
            <person name="Lipzen A."/>
            <person name="Lombard V."/>
            <person name="Magnuson J."/>
            <person name="Maillard F."/>
            <person name="Morin E."/>
            <person name="Murat C."/>
            <person name="Nolan M."/>
            <person name="Ohm R."/>
            <person name="Pangilinan J."/>
            <person name="Pereira M."/>
            <person name="Perotto S."/>
            <person name="Peter M."/>
            <person name="Riley R."/>
            <person name="Sitrit Y."/>
            <person name="Stielow B."/>
            <person name="Szollosi G."/>
            <person name="Zifcakova L."/>
            <person name="Stursova M."/>
            <person name="Spatafora J.W."/>
            <person name="Tedersoo L."/>
            <person name="Vaario L.-M."/>
            <person name="Yamada A."/>
            <person name="Yan M."/>
            <person name="Wang P."/>
            <person name="Xu J."/>
            <person name="Bruns T."/>
            <person name="Baldrian P."/>
            <person name="Vilgalys R."/>
            <person name="Henrissat B."/>
            <person name="Grigoriev I.V."/>
            <person name="Hibbett D."/>
            <person name="Nagy L.G."/>
            <person name="Martin F.M."/>
        </authorList>
    </citation>
    <scope>NUCLEOTIDE SEQUENCE</scope>
    <source>
        <strain evidence="3">UH-Tt-Lm1</strain>
    </source>
</reference>
<protein>
    <recommendedName>
        <fullName evidence="2">DUF6533 domain-containing protein</fullName>
    </recommendedName>
</protein>
<gene>
    <name evidence="3" type="ORF">BJ322DRAFT_491912</name>
</gene>
<dbReference type="Pfam" id="PF20151">
    <property type="entry name" value="DUF6533"/>
    <property type="match status" value="1"/>
</dbReference>
<dbReference type="AlphaFoldDB" id="A0A9P6L175"/>
<organism evidence="3 4">
    <name type="scientific">Thelephora terrestris</name>
    <dbReference type="NCBI Taxonomy" id="56493"/>
    <lineage>
        <taxon>Eukaryota</taxon>
        <taxon>Fungi</taxon>
        <taxon>Dikarya</taxon>
        <taxon>Basidiomycota</taxon>
        <taxon>Agaricomycotina</taxon>
        <taxon>Agaricomycetes</taxon>
        <taxon>Thelephorales</taxon>
        <taxon>Thelephoraceae</taxon>
        <taxon>Thelephora</taxon>
    </lineage>
</organism>
<reference evidence="3" key="1">
    <citation type="journal article" date="2020" name="Nat. Commun.">
        <title>Large-scale genome sequencing of mycorrhizal fungi provides insights into the early evolution of symbiotic traits.</title>
        <authorList>
            <person name="Miyauchi S."/>
            <person name="Kiss E."/>
            <person name="Kuo A."/>
            <person name="Drula E."/>
            <person name="Kohler A."/>
            <person name="Sanchez-Garcia M."/>
            <person name="Morin E."/>
            <person name="Andreopoulos B."/>
            <person name="Barry K.W."/>
            <person name="Bonito G."/>
            <person name="Buee M."/>
            <person name="Carver A."/>
            <person name="Chen C."/>
            <person name="Cichocki N."/>
            <person name="Clum A."/>
            <person name="Culley D."/>
            <person name="Crous P.W."/>
            <person name="Fauchery L."/>
            <person name="Girlanda M."/>
            <person name="Hayes R.D."/>
            <person name="Keri Z."/>
            <person name="LaButti K."/>
            <person name="Lipzen A."/>
            <person name="Lombard V."/>
            <person name="Magnuson J."/>
            <person name="Maillard F."/>
            <person name="Murat C."/>
            <person name="Nolan M."/>
            <person name="Ohm R.A."/>
            <person name="Pangilinan J."/>
            <person name="Pereira M.F."/>
            <person name="Perotto S."/>
            <person name="Peter M."/>
            <person name="Pfister S."/>
            <person name="Riley R."/>
            <person name="Sitrit Y."/>
            <person name="Stielow J.B."/>
            <person name="Szollosi G."/>
            <person name="Zifcakova L."/>
            <person name="Stursova M."/>
            <person name="Spatafora J.W."/>
            <person name="Tedersoo L."/>
            <person name="Vaario L.M."/>
            <person name="Yamada A."/>
            <person name="Yan M."/>
            <person name="Wang P."/>
            <person name="Xu J."/>
            <person name="Bruns T."/>
            <person name="Baldrian P."/>
            <person name="Vilgalys R."/>
            <person name="Dunand C."/>
            <person name="Henrissat B."/>
            <person name="Grigoriev I.V."/>
            <person name="Hibbett D."/>
            <person name="Nagy L.G."/>
            <person name="Martin F.M."/>
        </authorList>
    </citation>
    <scope>NUCLEOTIDE SEQUENCE</scope>
    <source>
        <strain evidence="3">UH-Tt-Lm1</strain>
    </source>
</reference>
<keyword evidence="1" id="KW-0812">Transmembrane</keyword>
<sequence>MVINATVASGHCHYPSSLCFQMDSVVQNGWDQRTNHYLTSISLTLLYYDYALTFDREFRLFWSRRTIGQWGSVLFFVNRYCGVLGHVPVFIQMFPRPKSVLYHLCKPEYLYHEILAVVMQLVIGLTFITRTYALYDRSPLVLAGLMSLALTSVAIGGYMMSQGRELAMDPELPEGSVGCLNGLSWTRSWRLAAAWCSVMIFDLVVAIMTLLRTMKISRRSRADHMLTYVLMRDGALYFTVMCLVSLFNIITFLFGSEITRGDVTTTANILGCVLVSRLMFNLREPQGHPATATETAVTTSAPTTSTVLQYTLTDIDNFDETAVHESVINQDIEMVGIADHSKREGG</sequence>
<feature type="domain" description="DUF6533" evidence="2">
    <location>
        <begin position="37"/>
        <end position="84"/>
    </location>
</feature>
<dbReference type="InterPro" id="IPR045340">
    <property type="entry name" value="DUF6533"/>
</dbReference>
<proteinExistence type="predicted"/>
<feature type="transmembrane region" description="Helical" evidence="1">
    <location>
        <begin position="140"/>
        <end position="160"/>
    </location>
</feature>